<reference evidence="1" key="1">
    <citation type="submission" date="2023-04" db="EMBL/GenBank/DDBJ databases">
        <title>Draft Genome sequencing of Naganishia species isolated from polar environments using Oxford Nanopore Technology.</title>
        <authorList>
            <person name="Leo P."/>
            <person name="Venkateswaran K."/>
        </authorList>
    </citation>
    <scope>NUCLEOTIDE SEQUENCE</scope>
    <source>
        <strain evidence="1">MNA-CCFEE 5423</strain>
    </source>
</reference>
<organism evidence="1 2">
    <name type="scientific">Naganishia friedmannii</name>
    <dbReference type="NCBI Taxonomy" id="89922"/>
    <lineage>
        <taxon>Eukaryota</taxon>
        <taxon>Fungi</taxon>
        <taxon>Dikarya</taxon>
        <taxon>Basidiomycota</taxon>
        <taxon>Agaricomycotina</taxon>
        <taxon>Tremellomycetes</taxon>
        <taxon>Filobasidiales</taxon>
        <taxon>Filobasidiaceae</taxon>
        <taxon>Naganishia</taxon>
    </lineage>
</organism>
<accession>A0ACC2UYU2</accession>
<proteinExistence type="predicted"/>
<sequence>MTHDDSLALSSRTQASPHSSHRLSLSLLPTRHPERPTRDSSTCTLEKRPWRRYTTPFPSILAYHYPGEGTEEEPYLIDWLPPAKGEGGVVVDRENPLSWPKMYKWCIMVLVAVATLAVAMASSAMSAAEHSVMQSFPGYTREVYTLGPLLWAPAGEVSGRRTLYVFTFLLFTIFNGALCGSQSVEALIVLRFFAGTAGASPLTNAGETVADLFSAEERGLGMVIFSTAPFLGPALGPICGGFLGETAGWRWVGALLAIFSAVLTVFGYLFLPETYPIVLLRRRAKLLSRVTGKRYIYKGDKGQDLRIKVLYKRALSRPWLLLFKEPIVFLLAI</sequence>
<name>A0ACC2UYU2_9TREE</name>
<comment type="caution">
    <text evidence="1">The sequence shown here is derived from an EMBL/GenBank/DDBJ whole genome shotgun (WGS) entry which is preliminary data.</text>
</comment>
<evidence type="ECO:0000313" key="1">
    <source>
        <dbReference type="EMBL" id="KAJ9091786.1"/>
    </source>
</evidence>
<dbReference type="EMBL" id="JASBWT010000046">
    <property type="protein sequence ID" value="KAJ9091786.1"/>
    <property type="molecule type" value="Genomic_DNA"/>
</dbReference>
<keyword evidence="2" id="KW-1185">Reference proteome</keyword>
<evidence type="ECO:0000313" key="2">
    <source>
        <dbReference type="Proteomes" id="UP001227268"/>
    </source>
</evidence>
<dbReference type="Proteomes" id="UP001227268">
    <property type="component" value="Unassembled WGS sequence"/>
</dbReference>
<gene>
    <name evidence="1" type="ORF">QFC21_007089</name>
</gene>
<protein>
    <submittedName>
        <fullName evidence="1">Uncharacterized protein</fullName>
    </submittedName>
</protein>